<sequence length="557" mass="62176">MFEHAQIQLDRSFAVVDKQTSIAEIKSKLREYNFVVVTGGTYFIIGNYEYEIIALGAESASISDWLHKLSWLPSAPASAGDMPYSADWRRPVLWLEGDAPVGIMTEAAWINMLKAENRQTTAYFQTLAETINDSVTAVNEEGIVVCWNTTAEETYKIKKADIIGEKISTHFRDESIVLQHILNEGYPVRGQYHRPNADTHVLINATPVILDNRIIGGIASEHDITKMIRLNEELDSASTLLVQKINPFLSFDSSSPKFQESLTIAQKMAHADIPVLITGETGSGKEMLAQAIHYGGSKATGPFVNINCSIIPPALLEIELFGIEKASFTEDKQNIITGKIEQALNGTIFIENIDKMPLFIQEKLLTYLVENSFYRVGGMEPITSPTRIIVSASSSVENLLKDGELNEKLFYKLSVIHIYIPPLRTRKEDISALVERSIDEFSAKYKKAPPSIGEEVMAFFSNYDWPGNVRELRSIVERVIVLHDTDRIGLEHLPETLIRNNTDETVMSSSSSISKMDEAQEIEEALRKTYGNKSAAANLLGISRGTLYNKLKEYGLS</sequence>
<organism evidence="7 8">
    <name type="scientific">Niallia taxi</name>
    <dbReference type="NCBI Taxonomy" id="2499688"/>
    <lineage>
        <taxon>Bacteria</taxon>
        <taxon>Bacillati</taxon>
        <taxon>Bacillota</taxon>
        <taxon>Bacilli</taxon>
        <taxon>Bacillales</taxon>
        <taxon>Bacillaceae</taxon>
        <taxon>Niallia</taxon>
    </lineage>
</organism>
<gene>
    <name evidence="7" type="ORF">EM808_02740</name>
</gene>
<evidence type="ECO:0000256" key="2">
    <source>
        <dbReference type="ARBA" id="ARBA00022840"/>
    </source>
</evidence>
<dbReference type="InterPro" id="IPR027417">
    <property type="entry name" value="P-loop_NTPase"/>
</dbReference>
<evidence type="ECO:0000256" key="4">
    <source>
        <dbReference type="ARBA" id="ARBA00023163"/>
    </source>
</evidence>
<dbReference type="SUPFAM" id="SSF52540">
    <property type="entry name" value="P-loop containing nucleoside triphosphate hydrolases"/>
    <property type="match status" value="1"/>
</dbReference>
<evidence type="ECO:0000256" key="3">
    <source>
        <dbReference type="ARBA" id="ARBA00023015"/>
    </source>
</evidence>
<dbReference type="Gene3D" id="3.30.450.20">
    <property type="entry name" value="PAS domain"/>
    <property type="match status" value="1"/>
</dbReference>
<keyword evidence="4" id="KW-0804">Transcription</keyword>
<dbReference type="InterPro" id="IPR002197">
    <property type="entry name" value="HTH_Fis"/>
</dbReference>
<dbReference type="InterPro" id="IPR025662">
    <property type="entry name" value="Sigma_54_int_dom_ATP-bd_1"/>
</dbReference>
<dbReference type="PANTHER" id="PTHR32071:SF13">
    <property type="entry name" value="RESPONSE REGULATOR HSFA"/>
    <property type="match status" value="1"/>
</dbReference>
<dbReference type="Pfam" id="PF13426">
    <property type="entry name" value="PAS_9"/>
    <property type="match status" value="1"/>
</dbReference>
<dbReference type="RefSeq" id="WP_127735467.1">
    <property type="nucleotide sequence ID" value="NZ_RZTZ01000001.1"/>
</dbReference>
<dbReference type="Gene3D" id="3.40.50.300">
    <property type="entry name" value="P-loop containing nucleotide triphosphate hydrolases"/>
    <property type="match status" value="1"/>
</dbReference>
<keyword evidence="3" id="KW-0805">Transcription regulation</keyword>
<dbReference type="AlphaFoldDB" id="A0A437KGL6"/>
<dbReference type="PRINTS" id="PR01590">
    <property type="entry name" value="HTHFIS"/>
</dbReference>
<dbReference type="Gene3D" id="1.10.10.60">
    <property type="entry name" value="Homeodomain-like"/>
    <property type="match status" value="1"/>
</dbReference>
<dbReference type="InterPro" id="IPR058031">
    <property type="entry name" value="AAA_lid_NorR"/>
</dbReference>
<feature type="domain" description="Sigma-54 factor interaction" evidence="5">
    <location>
        <begin position="251"/>
        <end position="481"/>
    </location>
</feature>
<dbReference type="InterPro" id="IPR009057">
    <property type="entry name" value="Homeodomain-like_sf"/>
</dbReference>
<dbReference type="Pfam" id="PF00158">
    <property type="entry name" value="Sigma54_activat"/>
    <property type="match status" value="1"/>
</dbReference>
<dbReference type="InterPro" id="IPR000014">
    <property type="entry name" value="PAS"/>
</dbReference>
<keyword evidence="2" id="KW-0067">ATP-binding</keyword>
<dbReference type="PROSITE" id="PS00675">
    <property type="entry name" value="SIGMA54_INTERACT_1"/>
    <property type="match status" value="1"/>
</dbReference>
<dbReference type="SUPFAM" id="SSF46689">
    <property type="entry name" value="Homeodomain-like"/>
    <property type="match status" value="1"/>
</dbReference>
<dbReference type="InterPro" id="IPR003593">
    <property type="entry name" value="AAA+_ATPase"/>
</dbReference>
<dbReference type="SMART" id="SM00382">
    <property type="entry name" value="AAA"/>
    <property type="match status" value="1"/>
</dbReference>
<dbReference type="Proteomes" id="UP000288024">
    <property type="component" value="Unassembled WGS sequence"/>
</dbReference>
<dbReference type="InterPro" id="IPR002078">
    <property type="entry name" value="Sigma_54_int"/>
</dbReference>
<dbReference type="Gene3D" id="1.10.8.60">
    <property type="match status" value="1"/>
</dbReference>
<dbReference type="NCBIfam" id="TIGR00229">
    <property type="entry name" value="sensory_box"/>
    <property type="match status" value="1"/>
</dbReference>
<keyword evidence="1" id="KW-0547">Nucleotide-binding</keyword>
<accession>A0A437KGL6</accession>
<dbReference type="Pfam" id="PF02954">
    <property type="entry name" value="HTH_8"/>
    <property type="match status" value="1"/>
</dbReference>
<dbReference type="GO" id="GO:0006355">
    <property type="term" value="P:regulation of DNA-templated transcription"/>
    <property type="evidence" value="ECO:0007669"/>
    <property type="project" value="InterPro"/>
</dbReference>
<evidence type="ECO:0000259" key="5">
    <source>
        <dbReference type="PROSITE" id="PS50045"/>
    </source>
</evidence>
<reference evidence="7 8" key="1">
    <citation type="submission" date="2019-01" db="EMBL/GenBank/DDBJ databases">
        <title>Bacillus sp. M5HDSG1-1, whole genome shotgun sequence.</title>
        <authorList>
            <person name="Tuo L."/>
        </authorList>
    </citation>
    <scope>NUCLEOTIDE SEQUENCE [LARGE SCALE GENOMIC DNA]</scope>
    <source>
        <strain evidence="7 8">M5HDSG1-1</strain>
    </source>
</reference>
<evidence type="ECO:0000259" key="6">
    <source>
        <dbReference type="PROSITE" id="PS50112"/>
    </source>
</evidence>
<name>A0A437KGL6_9BACI</name>
<dbReference type="PROSITE" id="PS50045">
    <property type="entry name" value="SIGMA54_INTERACT_4"/>
    <property type="match status" value="1"/>
</dbReference>
<protein>
    <submittedName>
        <fullName evidence="7">PAS domain S-box protein</fullName>
    </submittedName>
</protein>
<dbReference type="GO" id="GO:0043565">
    <property type="term" value="F:sequence-specific DNA binding"/>
    <property type="evidence" value="ECO:0007669"/>
    <property type="project" value="InterPro"/>
</dbReference>
<dbReference type="PROSITE" id="PS50112">
    <property type="entry name" value="PAS"/>
    <property type="match status" value="1"/>
</dbReference>
<dbReference type="Pfam" id="PF25601">
    <property type="entry name" value="AAA_lid_14"/>
    <property type="match status" value="1"/>
</dbReference>
<evidence type="ECO:0000256" key="1">
    <source>
        <dbReference type="ARBA" id="ARBA00022741"/>
    </source>
</evidence>
<feature type="domain" description="PAS" evidence="6">
    <location>
        <begin position="120"/>
        <end position="165"/>
    </location>
</feature>
<dbReference type="InterPro" id="IPR035965">
    <property type="entry name" value="PAS-like_dom_sf"/>
</dbReference>
<dbReference type="GO" id="GO:0005524">
    <property type="term" value="F:ATP binding"/>
    <property type="evidence" value="ECO:0007669"/>
    <property type="project" value="UniProtKB-KW"/>
</dbReference>
<keyword evidence="8" id="KW-1185">Reference proteome</keyword>
<evidence type="ECO:0000313" key="8">
    <source>
        <dbReference type="Proteomes" id="UP000288024"/>
    </source>
</evidence>
<comment type="caution">
    <text evidence="7">The sequence shown here is derived from an EMBL/GenBank/DDBJ whole genome shotgun (WGS) entry which is preliminary data.</text>
</comment>
<dbReference type="CDD" id="cd00009">
    <property type="entry name" value="AAA"/>
    <property type="match status" value="1"/>
</dbReference>
<evidence type="ECO:0000313" key="7">
    <source>
        <dbReference type="EMBL" id="RVT67412.1"/>
    </source>
</evidence>
<dbReference type="PANTHER" id="PTHR32071">
    <property type="entry name" value="TRANSCRIPTIONAL REGULATORY PROTEIN"/>
    <property type="match status" value="1"/>
</dbReference>
<dbReference type="SUPFAM" id="SSF55785">
    <property type="entry name" value="PYP-like sensor domain (PAS domain)"/>
    <property type="match status" value="1"/>
</dbReference>
<proteinExistence type="predicted"/>
<dbReference type="EMBL" id="RZTZ01000001">
    <property type="protein sequence ID" value="RVT67412.1"/>
    <property type="molecule type" value="Genomic_DNA"/>
</dbReference>